<sequence>MDLFEIELALPSLDVLVGQAKSAIADLMKKEHPVVVAWSSGKDSSVTLALVLEVAREFRAMGRSAKVVVTTSDTLVESPEIARHIKVEMRKIQRYAKKHQLDVECHIAKPNLMATWQMKVLSGRGLPSYAGNNSDCSMDLKITPQRALRKRLFARFKEQGLPDPVTCLGTRFLVPSTVFIN</sequence>
<keyword evidence="1" id="KW-0614">Plasmid</keyword>
<evidence type="ECO:0000313" key="1">
    <source>
        <dbReference type="EMBL" id="WZJ23465.1"/>
    </source>
</evidence>
<evidence type="ECO:0000313" key="2">
    <source>
        <dbReference type="Proteomes" id="UP001479520"/>
    </source>
</evidence>
<keyword evidence="2" id="KW-1185">Reference proteome</keyword>
<dbReference type="SUPFAM" id="SSF52402">
    <property type="entry name" value="Adenine nucleotide alpha hydrolases-like"/>
    <property type="match status" value="1"/>
</dbReference>
<reference evidence="1 2" key="1">
    <citation type="submission" date="2024-04" db="EMBL/GenBank/DDBJ databases">
        <title>Dissimilatory iodate-reducing microorganisms contribute to the enrichment of iodine in groundwater.</title>
        <authorList>
            <person name="Jiang Z."/>
        </authorList>
    </citation>
    <scope>NUCLEOTIDE SEQUENCE [LARGE SCALE GENOMIC DNA]</scope>
    <source>
        <strain evidence="1 2">NCP973</strain>
        <plasmid evidence="1 2">unnamed1</plasmid>
    </source>
</reference>
<protein>
    <recommendedName>
        <fullName evidence="3">Phosphoadenosine phosphosulphate reductase domain-containing protein</fullName>
    </recommendedName>
</protein>
<dbReference type="RefSeq" id="WP_341744777.1">
    <property type="nucleotide sequence ID" value="NZ_CP151407.1"/>
</dbReference>
<dbReference type="EMBL" id="CP151407">
    <property type="protein sequence ID" value="WZJ23465.1"/>
    <property type="molecule type" value="Genomic_DNA"/>
</dbReference>
<dbReference type="Proteomes" id="UP001479520">
    <property type="component" value="Plasmid unnamed1"/>
</dbReference>
<organism evidence="1 2">
    <name type="scientific">Azonexus hydrophilus</name>
    <dbReference type="NCBI Taxonomy" id="418702"/>
    <lineage>
        <taxon>Bacteria</taxon>
        <taxon>Pseudomonadati</taxon>
        <taxon>Pseudomonadota</taxon>
        <taxon>Betaproteobacteria</taxon>
        <taxon>Rhodocyclales</taxon>
        <taxon>Azonexaceae</taxon>
        <taxon>Azonexus</taxon>
    </lineage>
</organism>
<evidence type="ECO:0008006" key="3">
    <source>
        <dbReference type="Google" id="ProtNLM"/>
    </source>
</evidence>
<geneLocation type="plasmid" evidence="1 2">
    <name>unnamed1</name>
</geneLocation>
<accession>A0ABZ2XLK9</accession>
<name>A0ABZ2XLK9_9RHOO</name>
<gene>
    <name evidence="1" type="ORF">AADV58_17055</name>
</gene>
<proteinExistence type="predicted"/>
<dbReference type="InterPro" id="IPR014729">
    <property type="entry name" value="Rossmann-like_a/b/a_fold"/>
</dbReference>
<dbReference type="Gene3D" id="3.40.50.620">
    <property type="entry name" value="HUPs"/>
    <property type="match status" value="1"/>
</dbReference>